<dbReference type="eggNOG" id="ENOG502QWQ0">
    <property type="taxonomic scope" value="Eukaryota"/>
</dbReference>
<feature type="domain" description="DUF4140" evidence="4">
    <location>
        <begin position="19"/>
        <end position="105"/>
    </location>
</feature>
<evidence type="ECO:0008006" key="7">
    <source>
        <dbReference type="Google" id="ProtNLM"/>
    </source>
</evidence>
<keyword evidence="1" id="KW-0175">Coiled coil</keyword>
<feature type="compositionally biased region" description="Low complexity" evidence="2">
    <location>
        <begin position="541"/>
        <end position="552"/>
    </location>
</feature>
<protein>
    <recommendedName>
        <fullName evidence="7">Mucoidy inhibitor a</fullName>
    </recommendedName>
</protein>
<evidence type="ECO:0000259" key="4">
    <source>
        <dbReference type="Pfam" id="PF13600"/>
    </source>
</evidence>
<sequence>MLSHVVELVSSQDGRIQAVSVYTGRAEITRLFSFDAEEGQNQVKITGLPNFLEQESIRVEGRGHATIHDIIISSPAAPPTTIVKEATSTLLKELEIERELVRNALYRNTLSEQAFELFIKEALMNLREPSGISAVVDSFNQMGAKVDKEKLKLRRRLDEANEKIYEEQKRIHEAEPKVKTPNQNRRLGIQLGIGVVAEKKGKIELIVAYAVTSVSWDAIYNVGVNTLAQGGCVSLDYKANIKQNSGESWENVELILETNSPSYNSEIPELLPWNLSQYNEQSPWGPSTMVHSAAQAPQFSPTSPGYLLTSPAFSPTSPAFSPASPMPVLHAEPVLGQGNINATFRVPGTMTISDDGQAHSVSVAQLKLDANLEWICVPKVDKKVHLKADILNASDYAFVPGNTSIYVDGSFISKTRLPAVSPGDRFDCNLGLDPTIRVTYHPRTTKKTSKSTFGFGQKTIVITYSQRITMQNAKSSAAESIKVIDQVPVSQDEHIGVRLITPGLVVPSLQKDGDEKAAPSAKEKDSSSIKSGTTRVPMTVTGSSLKTLLSGSNEKTQASGSLVVRAQ</sequence>
<dbReference type="AlphaFoldDB" id="A0A0W0FFG7"/>
<feature type="coiled-coil region" evidence="1">
    <location>
        <begin position="143"/>
        <end position="170"/>
    </location>
</feature>
<gene>
    <name evidence="5" type="ORF">WG66_12361</name>
</gene>
<proteinExistence type="predicted"/>
<dbReference type="PANTHER" id="PTHR31005:SF8">
    <property type="entry name" value="DUF4139 DOMAIN-CONTAINING PROTEIN"/>
    <property type="match status" value="1"/>
</dbReference>
<evidence type="ECO:0000259" key="3">
    <source>
        <dbReference type="Pfam" id="PF13598"/>
    </source>
</evidence>
<accession>A0A0W0FFG7</accession>
<name>A0A0W0FFG7_MONRR</name>
<dbReference type="InterPro" id="IPR037291">
    <property type="entry name" value="DUF4139"/>
</dbReference>
<evidence type="ECO:0000313" key="6">
    <source>
        <dbReference type="Proteomes" id="UP000054988"/>
    </source>
</evidence>
<reference evidence="5 6" key="1">
    <citation type="submission" date="2015-12" db="EMBL/GenBank/DDBJ databases">
        <title>Draft genome sequence of Moniliophthora roreri, the causal agent of frosty pod rot of cacao.</title>
        <authorList>
            <person name="Aime M.C."/>
            <person name="Diaz-Valderrama J.R."/>
            <person name="Kijpornyongpan T."/>
            <person name="Phillips-Mora W."/>
        </authorList>
    </citation>
    <scope>NUCLEOTIDE SEQUENCE [LARGE SCALE GENOMIC DNA]</scope>
    <source>
        <strain evidence="5 6">MCA 2952</strain>
    </source>
</reference>
<dbReference type="Proteomes" id="UP000054988">
    <property type="component" value="Unassembled WGS sequence"/>
</dbReference>
<dbReference type="EMBL" id="LATX01002019">
    <property type="protein sequence ID" value="KTB35027.1"/>
    <property type="molecule type" value="Genomic_DNA"/>
</dbReference>
<organism evidence="5 6">
    <name type="scientific">Moniliophthora roreri</name>
    <name type="common">Frosty pod rot fungus</name>
    <name type="synonym">Monilia roreri</name>
    <dbReference type="NCBI Taxonomy" id="221103"/>
    <lineage>
        <taxon>Eukaryota</taxon>
        <taxon>Fungi</taxon>
        <taxon>Dikarya</taxon>
        <taxon>Basidiomycota</taxon>
        <taxon>Agaricomycotina</taxon>
        <taxon>Agaricomycetes</taxon>
        <taxon>Agaricomycetidae</taxon>
        <taxon>Agaricales</taxon>
        <taxon>Marasmiineae</taxon>
        <taxon>Marasmiaceae</taxon>
        <taxon>Moniliophthora</taxon>
    </lineage>
</organism>
<feature type="region of interest" description="Disordered" evidence="2">
    <location>
        <begin position="510"/>
        <end position="567"/>
    </location>
</feature>
<dbReference type="Pfam" id="PF13600">
    <property type="entry name" value="DUF4140"/>
    <property type="match status" value="1"/>
</dbReference>
<evidence type="ECO:0000256" key="2">
    <source>
        <dbReference type="SAM" id="MobiDB-lite"/>
    </source>
</evidence>
<dbReference type="PANTHER" id="PTHR31005">
    <property type="entry name" value="DUF4139 DOMAIN-CONTAINING PROTEIN"/>
    <property type="match status" value="1"/>
</dbReference>
<dbReference type="NCBIfam" id="TIGR02231">
    <property type="entry name" value="mucoidy inhibitor MuiA family protein"/>
    <property type="match status" value="1"/>
</dbReference>
<dbReference type="InterPro" id="IPR025554">
    <property type="entry name" value="DUF4140"/>
</dbReference>
<evidence type="ECO:0000313" key="5">
    <source>
        <dbReference type="EMBL" id="KTB35027.1"/>
    </source>
</evidence>
<feature type="domain" description="DUF4139" evidence="3">
    <location>
        <begin position="207"/>
        <end position="501"/>
    </location>
</feature>
<dbReference type="Pfam" id="PF13598">
    <property type="entry name" value="DUF4139"/>
    <property type="match status" value="1"/>
</dbReference>
<dbReference type="InterPro" id="IPR011935">
    <property type="entry name" value="CHP02231"/>
</dbReference>
<evidence type="ECO:0000256" key="1">
    <source>
        <dbReference type="SAM" id="Coils"/>
    </source>
</evidence>
<feature type="compositionally biased region" description="Basic and acidic residues" evidence="2">
    <location>
        <begin position="511"/>
        <end position="527"/>
    </location>
</feature>
<comment type="caution">
    <text evidence="5">The sequence shown here is derived from an EMBL/GenBank/DDBJ whole genome shotgun (WGS) entry which is preliminary data.</text>
</comment>